<comment type="similarity">
    <text evidence="2">Belongs to the CPA3 antiporters (TC 2.A.63) subunit F family.</text>
</comment>
<dbReference type="EMBL" id="CP001940">
    <property type="protein sequence ID" value="ADH87026.1"/>
    <property type="molecule type" value="Genomic_DNA"/>
</dbReference>
<dbReference type="AlphaFoldDB" id="D6Z739"/>
<dbReference type="GO" id="GO:0005886">
    <property type="term" value="C:plasma membrane"/>
    <property type="evidence" value="ECO:0007669"/>
    <property type="project" value="UniProtKB-SubCell"/>
</dbReference>
<accession>D6Z739</accession>
<dbReference type="InParanoid" id="D6Z739"/>
<evidence type="ECO:0000256" key="4">
    <source>
        <dbReference type="ARBA" id="ARBA00022475"/>
    </source>
</evidence>
<evidence type="ECO:0000256" key="3">
    <source>
        <dbReference type="ARBA" id="ARBA00022448"/>
    </source>
</evidence>
<evidence type="ECO:0000256" key="8">
    <source>
        <dbReference type="SAM" id="Phobius"/>
    </source>
</evidence>
<keyword evidence="10" id="KW-1185">Reference proteome</keyword>
<comment type="subcellular location">
    <subcellularLocation>
        <location evidence="1">Cell membrane</location>
        <topology evidence="1">Multi-pass membrane protein</topology>
    </subcellularLocation>
</comment>
<evidence type="ECO:0000313" key="9">
    <source>
        <dbReference type="EMBL" id="ADH87026.1"/>
    </source>
</evidence>
<evidence type="ECO:0000256" key="6">
    <source>
        <dbReference type="ARBA" id="ARBA00022989"/>
    </source>
</evidence>
<feature type="transmembrane region" description="Helical" evidence="8">
    <location>
        <begin position="38"/>
        <end position="57"/>
    </location>
</feature>
<keyword evidence="3" id="KW-0813">Transport</keyword>
<reference evidence="10" key="1">
    <citation type="submission" date="2010-02" db="EMBL/GenBank/DDBJ databases">
        <title>Complete sequence of Desulfurivibrio alkaliphilus AHT2.</title>
        <authorList>
            <consortium name="US DOE Joint Genome Institute"/>
            <person name="Pitluck S."/>
            <person name="Chertkov O."/>
            <person name="Detter J.C."/>
            <person name="Han C."/>
            <person name="Tapia R."/>
            <person name="Larimer F."/>
            <person name="Land M."/>
            <person name="Hauser L."/>
            <person name="Kyrpides N."/>
            <person name="Mikhailova N."/>
            <person name="Sorokin D.Y."/>
            <person name="Muyzer G."/>
            <person name="Woyke T."/>
        </authorList>
    </citation>
    <scope>NUCLEOTIDE SEQUENCE [LARGE SCALE GENOMIC DNA]</scope>
    <source>
        <strain evidence="10">DSM 19089 / UNIQEM U267 / AHT2</strain>
    </source>
</reference>
<keyword evidence="5 8" id="KW-0812">Transmembrane</keyword>
<protein>
    <submittedName>
        <fullName evidence="9">Multiple resistance and pH regulation protein F</fullName>
    </submittedName>
</protein>
<proteinExistence type="inferred from homology"/>
<dbReference type="Pfam" id="PF04066">
    <property type="entry name" value="MrpF_PhaF"/>
    <property type="match status" value="1"/>
</dbReference>
<name>D6Z739_DESAT</name>
<gene>
    <name evidence="9" type="ordered locus">DaAHT2_2361</name>
</gene>
<organism evidence="9 10">
    <name type="scientific">Desulfurivibrio alkaliphilus (strain DSM 19089 / UNIQEM U267 / AHT2)</name>
    <dbReference type="NCBI Taxonomy" id="589865"/>
    <lineage>
        <taxon>Bacteria</taxon>
        <taxon>Pseudomonadati</taxon>
        <taxon>Thermodesulfobacteriota</taxon>
        <taxon>Desulfobulbia</taxon>
        <taxon>Desulfobulbales</taxon>
        <taxon>Desulfobulbaceae</taxon>
        <taxon>Desulfurivibrio</taxon>
    </lineage>
</organism>
<dbReference type="Proteomes" id="UP000001508">
    <property type="component" value="Chromosome"/>
</dbReference>
<feature type="transmembrane region" description="Helical" evidence="8">
    <location>
        <begin position="6"/>
        <end position="26"/>
    </location>
</feature>
<keyword evidence="7 8" id="KW-0472">Membrane</keyword>
<sequence>MNDEILLLACTLFLLLTICLGLIRVVKGPTAADRMLTAQLFGTTGVGIFLLLAEVFTHPTLRHIALVYALLAAVAVITFVRRYRGAEVAATDQPGAKGVMEPAPNQADNEV</sequence>
<dbReference type="PANTHER" id="PTHR34702:SF1">
    <property type="entry name" value="NA(+)_H(+) ANTIPORTER SUBUNIT F"/>
    <property type="match status" value="1"/>
</dbReference>
<evidence type="ECO:0000256" key="7">
    <source>
        <dbReference type="ARBA" id="ARBA00023136"/>
    </source>
</evidence>
<dbReference type="KEGG" id="dak:DaAHT2_2361"/>
<keyword evidence="6 8" id="KW-1133">Transmembrane helix</keyword>
<dbReference type="InterPro" id="IPR007208">
    <property type="entry name" value="MrpF/PhaF-like"/>
</dbReference>
<evidence type="ECO:0000256" key="2">
    <source>
        <dbReference type="ARBA" id="ARBA00009212"/>
    </source>
</evidence>
<dbReference type="OrthoDB" id="5432829at2"/>
<evidence type="ECO:0000256" key="1">
    <source>
        <dbReference type="ARBA" id="ARBA00004651"/>
    </source>
</evidence>
<dbReference type="PANTHER" id="PTHR34702">
    <property type="entry name" value="NA(+)/H(+) ANTIPORTER SUBUNIT F1"/>
    <property type="match status" value="1"/>
</dbReference>
<dbReference type="HOGENOM" id="CLU_125825_6_0_7"/>
<dbReference type="STRING" id="589865.DaAHT2_2361"/>
<evidence type="ECO:0000313" key="10">
    <source>
        <dbReference type="Proteomes" id="UP000001508"/>
    </source>
</evidence>
<dbReference type="RefSeq" id="WP_013164540.1">
    <property type="nucleotide sequence ID" value="NC_014216.1"/>
</dbReference>
<dbReference type="eggNOG" id="COG2212">
    <property type="taxonomic scope" value="Bacteria"/>
</dbReference>
<dbReference type="GO" id="GO:0015385">
    <property type="term" value="F:sodium:proton antiporter activity"/>
    <property type="evidence" value="ECO:0007669"/>
    <property type="project" value="TreeGrafter"/>
</dbReference>
<evidence type="ECO:0000256" key="5">
    <source>
        <dbReference type="ARBA" id="ARBA00022692"/>
    </source>
</evidence>
<feature type="transmembrane region" description="Helical" evidence="8">
    <location>
        <begin position="63"/>
        <end position="80"/>
    </location>
</feature>
<keyword evidence="4" id="KW-1003">Cell membrane</keyword>